<dbReference type="GeneID" id="40741437"/>
<evidence type="ECO:0000313" key="2">
    <source>
        <dbReference type="Proteomes" id="UP000030706"/>
    </source>
</evidence>
<dbReference type="HOGENOM" id="CLU_2527078_0_0_1"/>
<dbReference type="AlphaFoldDB" id="A0A074WZC1"/>
<gene>
    <name evidence="1" type="ORF">M438DRAFT_171945</name>
</gene>
<dbReference type="RefSeq" id="XP_029754742.1">
    <property type="nucleotide sequence ID" value="XM_029899131.1"/>
</dbReference>
<proteinExistence type="predicted"/>
<organism evidence="1 2">
    <name type="scientific">Aureobasidium pullulans EXF-150</name>
    <dbReference type="NCBI Taxonomy" id="1043002"/>
    <lineage>
        <taxon>Eukaryota</taxon>
        <taxon>Fungi</taxon>
        <taxon>Dikarya</taxon>
        <taxon>Ascomycota</taxon>
        <taxon>Pezizomycotina</taxon>
        <taxon>Dothideomycetes</taxon>
        <taxon>Dothideomycetidae</taxon>
        <taxon>Dothideales</taxon>
        <taxon>Saccotheciaceae</taxon>
        <taxon>Aureobasidium</taxon>
    </lineage>
</organism>
<reference evidence="1 2" key="1">
    <citation type="journal article" date="2014" name="BMC Genomics">
        <title>Genome sequencing of four Aureobasidium pullulans varieties: biotechnological potential, stress tolerance, and description of new species.</title>
        <authorList>
            <person name="Gostin Ar C."/>
            <person name="Ohm R.A."/>
            <person name="Kogej T."/>
            <person name="Sonjak S."/>
            <person name="Turk M."/>
            <person name="Zajc J."/>
            <person name="Zalar P."/>
            <person name="Grube M."/>
            <person name="Sun H."/>
            <person name="Han J."/>
            <person name="Sharma A."/>
            <person name="Chiniquy J."/>
            <person name="Ngan C.Y."/>
            <person name="Lipzen A."/>
            <person name="Barry K."/>
            <person name="Grigoriev I.V."/>
            <person name="Gunde-Cimerman N."/>
        </authorList>
    </citation>
    <scope>NUCLEOTIDE SEQUENCE [LARGE SCALE GENOMIC DNA]</scope>
    <source>
        <strain evidence="1 2">EXF-150</strain>
    </source>
</reference>
<name>A0A074WZC1_AURPU</name>
<sequence>MRRSEQPLSPTHVRGLVIGAILLQLCLSRLYSCRDDLRFLLHLVDCRDELCDKLSLDTTVIGKLSCIDSYTRESSANVDLILLR</sequence>
<dbReference type="EMBL" id="KL585020">
    <property type="protein sequence ID" value="KEQ78555.1"/>
    <property type="molecule type" value="Genomic_DNA"/>
</dbReference>
<accession>A0A074WZC1</accession>
<protein>
    <submittedName>
        <fullName evidence="1">Uncharacterized protein</fullName>
    </submittedName>
</protein>
<keyword evidence="2" id="KW-1185">Reference proteome</keyword>
<dbReference type="Proteomes" id="UP000030706">
    <property type="component" value="Unassembled WGS sequence"/>
</dbReference>
<evidence type="ECO:0000313" key="1">
    <source>
        <dbReference type="EMBL" id="KEQ78555.1"/>
    </source>
</evidence>